<dbReference type="PANTHER" id="PTHR11370">
    <property type="entry name" value="DNA-REPAIR PROTEIN XRCC1"/>
    <property type="match status" value="1"/>
</dbReference>
<dbReference type="InterPro" id="IPR036420">
    <property type="entry name" value="BRCT_dom_sf"/>
</dbReference>
<dbReference type="InterPro" id="IPR001357">
    <property type="entry name" value="BRCT_dom"/>
</dbReference>
<feature type="region of interest" description="Disordered" evidence="1">
    <location>
        <begin position="189"/>
        <end position="319"/>
    </location>
</feature>
<dbReference type="Gene3D" id="2.60.120.260">
    <property type="entry name" value="Galactose-binding domain-like"/>
    <property type="match status" value="1"/>
</dbReference>
<dbReference type="Proteomes" id="UP000504629">
    <property type="component" value="Unplaced"/>
</dbReference>
<dbReference type="RefSeq" id="XP_028039598.1">
    <property type="nucleotide sequence ID" value="XM_028183797.1"/>
</dbReference>
<evidence type="ECO:0000313" key="4">
    <source>
        <dbReference type="RefSeq" id="XP_028039598.1"/>
    </source>
</evidence>
<dbReference type="InterPro" id="IPR008979">
    <property type="entry name" value="Galactose-bd-like_sf"/>
</dbReference>
<evidence type="ECO:0000313" key="3">
    <source>
        <dbReference type="Proteomes" id="UP000504629"/>
    </source>
</evidence>
<reference evidence="4" key="1">
    <citation type="submission" date="2025-08" db="UniProtKB">
        <authorList>
            <consortium name="RefSeq"/>
        </authorList>
    </citation>
    <scope>IDENTIFICATION</scope>
    <source>
        <tissue evidence="4">Silk gland</tissue>
    </source>
</reference>
<dbReference type="GO" id="GO:0005634">
    <property type="term" value="C:nucleus"/>
    <property type="evidence" value="ECO:0007669"/>
    <property type="project" value="InterPro"/>
</dbReference>
<gene>
    <name evidence="4" type="primary">LOC114250063</name>
</gene>
<accession>A0A6J2KD85</accession>
<feature type="region of interest" description="Disordered" evidence="1">
    <location>
        <begin position="416"/>
        <end position="467"/>
    </location>
</feature>
<dbReference type="InterPro" id="IPR031916">
    <property type="entry name" value="LIG3_BRCT"/>
</dbReference>
<feature type="compositionally biased region" description="Acidic residues" evidence="1">
    <location>
        <begin position="433"/>
        <end position="442"/>
    </location>
</feature>
<dbReference type="SUPFAM" id="SSF49785">
    <property type="entry name" value="Galactose-binding domain-like"/>
    <property type="match status" value="1"/>
</dbReference>
<dbReference type="Pfam" id="PF16759">
    <property type="entry name" value="LIG3_BRCT"/>
    <property type="match status" value="1"/>
</dbReference>
<evidence type="ECO:0000256" key="1">
    <source>
        <dbReference type="SAM" id="MobiDB-lite"/>
    </source>
</evidence>
<dbReference type="SMART" id="SM00292">
    <property type="entry name" value="BRCT"/>
    <property type="match status" value="2"/>
</dbReference>
<feature type="compositionally biased region" description="Basic and acidic residues" evidence="1">
    <location>
        <begin position="248"/>
        <end position="265"/>
    </location>
</feature>
<dbReference type="PANTHER" id="PTHR11370:SF5">
    <property type="entry name" value="DNA REPAIR PROTEIN XRCC1"/>
    <property type="match status" value="1"/>
</dbReference>
<feature type="domain" description="BRCT" evidence="2">
    <location>
        <begin position="328"/>
        <end position="419"/>
    </location>
</feature>
<keyword evidence="3" id="KW-1185">Reference proteome</keyword>
<dbReference type="OrthoDB" id="25840at2759"/>
<name>A0A6J2KD85_BOMMA</name>
<dbReference type="PROSITE" id="PS50172">
    <property type="entry name" value="BRCT"/>
    <property type="match status" value="2"/>
</dbReference>
<dbReference type="GO" id="GO:0006284">
    <property type="term" value="P:base-excision repair"/>
    <property type="evidence" value="ECO:0007669"/>
    <property type="project" value="TreeGrafter"/>
</dbReference>
<dbReference type="GO" id="GO:0003684">
    <property type="term" value="F:damaged DNA binding"/>
    <property type="evidence" value="ECO:0007669"/>
    <property type="project" value="InterPro"/>
</dbReference>
<dbReference type="InterPro" id="IPR002706">
    <property type="entry name" value="Xrcc1_N"/>
</dbReference>
<protein>
    <submittedName>
        <fullName evidence="4">DNA repair protein XRCC1 isoform X1</fullName>
    </submittedName>
</protein>
<dbReference type="KEGG" id="bman:114250063"/>
<feature type="compositionally biased region" description="Basic and acidic residues" evidence="1">
    <location>
        <begin position="189"/>
        <end position="198"/>
    </location>
</feature>
<feature type="compositionally biased region" description="Polar residues" evidence="1">
    <location>
        <begin position="199"/>
        <end position="210"/>
    </location>
</feature>
<dbReference type="SUPFAM" id="SSF52113">
    <property type="entry name" value="BRCT domain"/>
    <property type="match status" value="2"/>
</dbReference>
<evidence type="ECO:0000259" key="2">
    <source>
        <dbReference type="PROSITE" id="PS50172"/>
    </source>
</evidence>
<dbReference type="GeneID" id="114250063"/>
<proteinExistence type="predicted"/>
<dbReference type="FunFam" id="2.60.120.260:FF:000025">
    <property type="entry name" value="DNA repair protein XRCC1 isoform X1"/>
    <property type="match status" value="1"/>
</dbReference>
<dbReference type="Pfam" id="PF01834">
    <property type="entry name" value="XRCC1_N"/>
    <property type="match status" value="1"/>
</dbReference>
<dbReference type="GO" id="GO:0000012">
    <property type="term" value="P:single strand break repair"/>
    <property type="evidence" value="ECO:0007669"/>
    <property type="project" value="InterPro"/>
</dbReference>
<dbReference type="Pfam" id="PF00533">
    <property type="entry name" value="BRCT"/>
    <property type="match status" value="1"/>
</dbReference>
<dbReference type="CTD" id="7515"/>
<sequence length="587" mass="64570">MPRVKIDYVVSFSSEDPDHPANNLLALEVNKKKWLCCKGESSCSVVLQLAKAVQISSVYLGVHHAATVEVLVGRSEKPDEPFEVLVPSSVMLSPSESRRAEGVQRVRAWRGDQLAAAARGRRWDRLRVVCAQPYNRHCQFGLSFLHIDEPGDGPPPAPPRPLALDTFSSDEEEFKPGELFAKYYTQKDSPLKLGDDKTSSPASTESQIHKATSRALRNVPGDSPATSPGLSAAATLRQSKQKRPAGRRRSDSDGDARMHDEEDTRHHAKIDQTVNRHKGDKMTDDNSAGDPKEVQKNIDNISSRAKRVKRDDSAGTAPAPRGQLVACVAADVLRGVRFVLSGYQNPLRQELRREGVALGARWEPVWGPACTHLICAFPNTPKLQEVRRVAGGAVPAVRADWLRACRRARRRLPWRPYATEPHQRTAPPHAAETDESADTDEDVRDRGRAPSPRAGATGSRGDSGEPDVQFVCDERVKASLAVESDSDETDAGADSGAEHAIDDSKSLPAFFEGVTFAVEAGDTQLRARCWRYLRAYGGRVLQKSQLDEDSRVDYVVCDDGAAPRIKGRAVTAAWLWKCHQQRKLCPI</sequence>
<organism evidence="3 4">
    <name type="scientific">Bombyx mandarina</name>
    <name type="common">Wild silk moth</name>
    <name type="synonym">Wild silkworm</name>
    <dbReference type="NCBI Taxonomy" id="7092"/>
    <lineage>
        <taxon>Eukaryota</taxon>
        <taxon>Metazoa</taxon>
        <taxon>Ecdysozoa</taxon>
        <taxon>Arthropoda</taxon>
        <taxon>Hexapoda</taxon>
        <taxon>Insecta</taxon>
        <taxon>Pterygota</taxon>
        <taxon>Neoptera</taxon>
        <taxon>Endopterygota</taxon>
        <taxon>Lepidoptera</taxon>
        <taxon>Glossata</taxon>
        <taxon>Ditrysia</taxon>
        <taxon>Bombycoidea</taxon>
        <taxon>Bombycidae</taxon>
        <taxon>Bombycinae</taxon>
        <taxon>Bombyx</taxon>
    </lineage>
</organism>
<feature type="domain" description="BRCT" evidence="2">
    <location>
        <begin position="506"/>
        <end position="587"/>
    </location>
</feature>
<dbReference type="AlphaFoldDB" id="A0A6J2KD85"/>
<feature type="compositionally biased region" description="Basic and acidic residues" evidence="1">
    <location>
        <begin position="280"/>
        <end position="296"/>
    </location>
</feature>
<dbReference type="Gene3D" id="3.40.50.10190">
    <property type="entry name" value="BRCT domain"/>
    <property type="match status" value="2"/>
</dbReference>